<gene>
    <name evidence="1" type="ORF">SCARR_03672</name>
</gene>
<proteinExistence type="predicted"/>
<reference evidence="1 2" key="1">
    <citation type="submission" date="2019-04" db="EMBL/GenBank/DDBJ databases">
        <authorList>
            <person name="Van Vliet M D."/>
        </authorList>
    </citation>
    <scope>NUCLEOTIDE SEQUENCE [LARGE SCALE GENOMIC DNA]</scope>
    <source>
        <strain evidence="1 2">F21</strain>
    </source>
</reference>
<dbReference type="AlphaFoldDB" id="A0A6C2UN43"/>
<keyword evidence="2" id="KW-1185">Reference proteome</keyword>
<dbReference type="Proteomes" id="UP000346198">
    <property type="component" value="Unassembled WGS sequence"/>
</dbReference>
<accession>A0A6C2UN43</accession>
<evidence type="ECO:0000313" key="2">
    <source>
        <dbReference type="Proteomes" id="UP000346198"/>
    </source>
</evidence>
<organism evidence="1 2">
    <name type="scientific">Pontiella sulfatireligans</name>
    <dbReference type="NCBI Taxonomy" id="2750658"/>
    <lineage>
        <taxon>Bacteria</taxon>
        <taxon>Pseudomonadati</taxon>
        <taxon>Kiritimatiellota</taxon>
        <taxon>Kiritimatiellia</taxon>
        <taxon>Kiritimatiellales</taxon>
        <taxon>Pontiellaceae</taxon>
        <taxon>Pontiella</taxon>
    </lineage>
</organism>
<evidence type="ECO:0000313" key="1">
    <source>
        <dbReference type="EMBL" id="VGO21598.1"/>
    </source>
</evidence>
<dbReference type="EMBL" id="CAAHFH010000002">
    <property type="protein sequence ID" value="VGO21598.1"/>
    <property type="molecule type" value="Genomic_DNA"/>
</dbReference>
<name>A0A6C2UN43_9BACT</name>
<sequence>MKLKRTSLKKSRRNSKAALSIKRLGRAKKTAHLLGGFFYACIKTFSPCEKRQTIRGNRSKRMCFYKANGLHKNRYLIINVSQKVDH</sequence>
<protein>
    <submittedName>
        <fullName evidence="1">Uncharacterized protein</fullName>
    </submittedName>
</protein>